<dbReference type="Pfam" id="PF04851">
    <property type="entry name" value="ResIII"/>
    <property type="match status" value="1"/>
</dbReference>
<evidence type="ECO:0000256" key="3">
    <source>
        <dbReference type="ARBA" id="ARBA00022806"/>
    </source>
</evidence>
<gene>
    <name evidence="6" type="ORF">JA13_156</name>
</gene>
<evidence type="ECO:0000259" key="5">
    <source>
        <dbReference type="PROSITE" id="PS51192"/>
    </source>
</evidence>
<dbReference type="GO" id="GO:0016787">
    <property type="term" value="F:hydrolase activity"/>
    <property type="evidence" value="ECO:0007669"/>
    <property type="project" value="UniProtKB-KW"/>
</dbReference>
<dbReference type="InterPro" id="IPR027417">
    <property type="entry name" value="P-loop_NTPase"/>
</dbReference>
<dbReference type="EMBL" id="MH460460">
    <property type="protein sequence ID" value="AXG66559.1"/>
    <property type="molecule type" value="Genomic_DNA"/>
</dbReference>
<dbReference type="GO" id="GO:0004386">
    <property type="term" value="F:helicase activity"/>
    <property type="evidence" value="ECO:0007669"/>
    <property type="project" value="UniProtKB-KW"/>
</dbReference>
<proteinExistence type="predicted"/>
<dbReference type="PANTHER" id="PTHR11274">
    <property type="entry name" value="RAD25/XP-B DNA REPAIR HELICASE"/>
    <property type="match status" value="1"/>
</dbReference>
<dbReference type="Gene3D" id="3.40.50.300">
    <property type="entry name" value="P-loop containing nucleotide triphosphate hydrolases"/>
    <property type="match status" value="2"/>
</dbReference>
<keyword evidence="1" id="KW-0547">Nucleotide-binding</keyword>
<accession>A0A384ZWF0</accession>
<keyword evidence="4" id="KW-0067">ATP-binding</keyword>
<dbReference type="SMART" id="SM00487">
    <property type="entry name" value="DEXDc"/>
    <property type="match status" value="1"/>
</dbReference>
<dbReference type="GO" id="GO:0003677">
    <property type="term" value="F:DNA binding"/>
    <property type="evidence" value="ECO:0007669"/>
    <property type="project" value="InterPro"/>
</dbReference>
<evidence type="ECO:0000313" key="6">
    <source>
        <dbReference type="EMBL" id="AXG66559.1"/>
    </source>
</evidence>
<dbReference type="PROSITE" id="PS51192">
    <property type="entry name" value="HELICASE_ATP_BIND_1"/>
    <property type="match status" value="1"/>
</dbReference>
<keyword evidence="2" id="KW-0378">Hydrolase</keyword>
<sequence length="536" mass="61707">MAKKSKDDDRINVVVDSRLHIPVKVVDAPKIIKKLTRYQFEDSICKNCEFRSQRPSTECNVCETGGLVGVTVLGKLDTVDGKKVVSIPYGEMHRFPKLTGLPLDRVRFVNKTTRVPYDYKVKFTGSLREYQKKPVDDIMEELCGLFKAPPRSGKTVCGTYIACAHGYKTVIMADQKDFLDGFYETIEKMTNLPELEEKHGKKLYGFPKKLEDYENFQIVLVTYQSLLEKSKVAKKRLKLLNKHFGTIIVDEIHAAGAPTYTKILASVKMKYRYGLTATPKRKDALHYRVESTFGPVVAEAFVEEMVPKITIHKTSNKVYNRQKYNGKAGWVYFNKFLAAHPDRNEEIFRWIIKDLDAGRSLAIPINFTDQAHKLVRRINEHYCEEVAAVFLGGAREAKKRKPVIDAAREGKIRCIVGMRKLMQRGINIPKWDTLYYIMPMNNEPNWKQESCRILTPMEGKKTPVIRMFIDPRMEKSMQCARSVLKMCWKFGYEKAKRTPAKLEKYFGVTDRNDVLGDGLPDYFTPNDEQSRKNLFG</sequence>
<dbReference type="InterPro" id="IPR006935">
    <property type="entry name" value="Helicase/UvrB_N"/>
</dbReference>
<reference evidence="6 7" key="1">
    <citation type="journal article" date="2018" name="Front. Microbiol.">
        <title>Jumbo Bacteriophages Are Represented Within an Increasing Diversity of Environmental Viruses Infecting the Emerging Phytopathogen, Dickeya solani.</title>
        <authorList>
            <person name="Day A.W."/>
            <person name="Ahn J."/>
            <person name="Salmond G.P.C."/>
        </authorList>
    </citation>
    <scope>NUCLEOTIDE SEQUENCE [LARGE SCALE GENOMIC DNA]</scope>
</reference>
<evidence type="ECO:0000256" key="4">
    <source>
        <dbReference type="ARBA" id="ARBA00022840"/>
    </source>
</evidence>
<dbReference type="GO" id="GO:0005524">
    <property type="term" value="F:ATP binding"/>
    <property type="evidence" value="ECO:0007669"/>
    <property type="project" value="UniProtKB-KW"/>
</dbReference>
<name>A0A384ZWF0_9CAUD</name>
<evidence type="ECO:0000256" key="2">
    <source>
        <dbReference type="ARBA" id="ARBA00022801"/>
    </source>
</evidence>
<dbReference type="SUPFAM" id="SSF52540">
    <property type="entry name" value="P-loop containing nucleoside triphosphate hydrolases"/>
    <property type="match status" value="2"/>
</dbReference>
<protein>
    <submittedName>
        <fullName evidence="6">Putative DNA repair helicase</fullName>
    </submittedName>
</protein>
<dbReference type="InterPro" id="IPR014001">
    <property type="entry name" value="Helicase_ATP-bd"/>
</dbReference>
<evidence type="ECO:0000256" key="1">
    <source>
        <dbReference type="ARBA" id="ARBA00022741"/>
    </source>
</evidence>
<organism evidence="6 7">
    <name type="scientific">Dickeya phage vB_DsoM_JA13</name>
    <dbReference type="NCBI Taxonomy" id="2283030"/>
    <lineage>
        <taxon>Viruses</taxon>
        <taxon>Duplodnaviria</taxon>
        <taxon>Heunggongvirae</taxon>
        <taxon>Uroviricota</taxon>
        <taxon>Caudoviricetes</taxon>
        <taxon>Salmondvirus</taxon>
        <taxon>Salmondvirus JA11</taxon>
    </lineage>
</organism>
<dbReference type="PANTHER" id="PTHR11274:SF0">
    <property type="entry name" value="GENERAL TRANSCRIPTION AND DNA REPAIR FACTOR IIH HELICASE SUBUNIT XPB"/>
    <property type="match status" value="1"/>
</dbReference>
<keyword evidence="3 6" id="KW-0347">Helicase</keyword>
<feature type="domain" description="Helicase ATP-binding" evidence="5">
    <location>
        <begin position="135"/>
        <end position="297"/>
    </location>
</feature>
<dbReference type="Proteomes" id="UP000263742">
    <property type="component" value="Segment"/>
</dbReference>
<dbReference type="InterPro" id="IPR050615">
    <property type="entry name" value="ATP-dep_DNA_Helicase"/>
</dbReference>
<evidence type="ECO:0000313" key="7">
    <source>
        <dbReference type="Proteomes" id="UP000263742"/>
    </source>
</evidence>